<dbReference type="PaxDb" id="6945-B7PDW9"/>
<dbReference type="EMBL" id="ABJB010934596">
    <property type="status" value="NOT_ANNOTATED_CDS"/>
    <property type="molecule type" value="Genomic_DNA"/>
</dbReference>
<dbReference type="InterPro" id="IPR000917">
    <property type="entry name" value="Sulfatase_N"/>
</dbReference>
<gene>
    <name evidence="7" type="ORF">IscW_ISCW003809</name>
</gene>
<dbReference type="VEuPathDB" id="VectorBase:ISCI003809"/>
<evidence type="ECO:0000313" key="9">
    <source>
        <dbReference type="Proteomes" id="UP000001555"/>
    </source>
</evidence>
<dbReference type="GO" id="GO:0003943">
    <property type="term" value="F:N-acetylgalactosamine-4-sulfatase activity"/>
    <property type="evidence" value="ECO:0007669"/>
    <property type="project" value="UniProtKB-EC"/>
</dbReference>
<organism>
    <name type="scientific">Ixodes scapularis</name>
    <name type="common">Black-legged tick</name>
    <name type="synonym">Deer tick</name>
    <dbReference type="NCBI Taxonomy" id="6945"/>
    <lineage>
        <taxon>Eukaryota</taxon>
        <taxon>Metazoa</taxon>
        <taxon>Ecdysozoa</taxon>
        <taxon>Arthropoda</taxon>
        <taxon>Chelicerata</taxon>
        <taxon>Arachnida</taxon>
        <taxon>Acari</taxon>
        <taxon>Parasitiformes</taxon>
        <taxon>Ixodida</taxon>
        <taxon>Ixodoidea</taxon>
        <taxon>Ixodidae</taxon>
        <taxon>Ixodinae</taxon>
        <taxon>Ixodes</taxon>
    </lineage>
</organism>
<evidence type="ECO:0000259" key="6">
    <source>
        <dbReference type="Pfam" id="PF00884"/>
    </source>
</evidence>
<dbReference type="SUPFAM" id="SSF53649">
    <property type="entry name" value="Alkaline phosphatase-like"/>
    <property type="match status" value="1"/>
</dbReference>
<keyword evidence="9" id="KW-1185">Reference proteome</keyword>
<evidence type="ECO:0000256" key="1">
    <source>
        <dbReference type="ARBA" id="ARBA00001913"/>
    </source>
</evidence>
<dbReference type="EMBL" id="DS692718">
    <property type="protein sequence ID" value="EEC04791.1"/>
    <property type="molecule type" value="Genomic_DNA"/>
</dbReference>
<keyword evidence="4" id="KW-0106">Calcium</keyword>
<protein>
    <submittedName>
        <fullName evidence="7">Arylsulfatase B, putative</fullName>
        <ecNumber evidence="7">3.1.6.12</ecNumber>
    </submittedName>
</protein>
<dbReference type="InterPro" id="IPR047115">
    <property type="entry name" value="ARSB"/>
</dbReference>
<dbReference type="VEuPathDB" id="VectorBase:ISCW003809"/>
<evidence type="ECO:0000256" key="5">
    <source>
        <dbReference type="ARBA" id="ARBA00023180"/>
    </source>
</evidence>
<reference evidence="7 9" key="1">
    <citation type="submission" date="2008-03" db="EMBL/GenBank/DDBJ databases">
        <title>Annotation of Ixodes scapularis.</title>
        <authorList>
            <consortium name="Ixodes scapularis Genome Project Consortium"/>
            <person name="Caler E."/>
            <person name="Hannick L.I."/>
            <person name="Bidwell S."/>
            <person name="Joardar V."/>
            <person name="Thiagarajan M."/>
            <person name="Amedeo P."/>
            <person name="Galinsky K.J."/>
            <person name="Schobel S."/>
            <person name="Inman J."/>
            <person name="Hostetler J."/>
            <person name="Miller J."/>
            <person name="Hammond M."/>
            <person name="Megy K."/>
            <person name="Lawson D."/>
            <person name="Kodira C."/>
            <person name="Sutton G."/>
            <person name="Meyer J."/>
            <person name="Hill C.A."/>
            <person name="Birren B."/>
            <person name="Nene V."/>
            <person name="Collins F."/>
            <person name="Alarcon-Chaidez F."/>
            <person name="Wikel S."/>
            <person name="Strausberg R."/>
        </authorList>
    </citation>
    <scope>NUCLEOTIDE SEQUENCE [LARGE SCALE GENOMIC DNA]</scope>
    <source>
        <strain evidence="9">Wikel</strain>
        <strain evidence="7">Wikel colony</strain>
    </source>
</reference>
<dbReference type="EMBL" id="ABJB010397347">
    <property type="status" value="NOT_ANNOTATED_CDS"/>
    <property type="molecule type" value="Genomic_DNA"/>
</dbReference>
<dbReference type="InParanoid" id="B7PDW9"/>
<reference evidence="8" key="2">
    <citation type="submission" date="2020-05" db="UniProtKB">
        <authorList>
            <consortium name="EnsemblMetazoa"/>
        </authorList>
    </citation>
    <scope>IDENTIFICATION</scope>
    <source>
        <strain evidence="8">wikel</strain>
    </source>
</reference>
<dbReference type="GO" id="GO:0046872">
    <property type="term" value="F:metal ion binding"/>
    <property type="evidence" value="ECO:0007669"/>
    <property type="project" value="UniProtKB-KW"/>
</dbReference>
<dbReference type="VEuPathDB" id="VectorBase:ISCP_012115"/>
<dbReference type="EMBL" id="ABJB010290498">
    <property type="status" value="NOT_ANNOTATED_CDS"/>
    <property type="molecule type" value="Genomic_DNA"/>
</dbReference>
<evidence type="ECO:0000256" key="3">
    <source>
        <dbReference type="ARBA" id="ARBA00022723"/>
    </source>
</evidence>
<dbReference type="EMBL" id="ABJB010180528">
    <property type="status" value="NOT_ANNOTATED_CDS"/>
    <property type="molecule type" value="Genomic_DNA"/>
</dbReference>
<dbReference type="Pfam" id="PF00884">
    <property type="entry name" value="Sulfatase"/>
    <property type="match status" value="1"/>
</dbReference>
<comment type="similarity">
    <text evidence="2">Belongs to the sulfatase family.</text>
</comment>
<proteinExistence type="inferred from homology"/>
<dbReference type="HOGENOM" id="CLU_006332_10_1_1"/>
<dbReference type="EC" id="3.1.6.12" evidence="7"/>
<name>B7PDW9_IXOSC</name>
<comment type="cofactor">
    <cofactor evidence="1">
        <name>Ca(2+)</name>
        <dbReference type="ChEBI" id="CHEBI:29108"/>
    </cofactor>
</comment>
<dbReference type="Proteomes" id="UP000001555">
    <property type="component" value="Unassembled WGS sequence"/>
</dbReference>
<dbReference type="Gene3D" id="3.30.1120.10">
    <property type="match status" value="1"/>
</dbReference>
<keyword evidence="3" id="KW-0479">Metal-binding</keyword>
<dbReference type="AlphaFoldDB" id="B7PDW9"/>
<dbReference type="STRING" id="6945.B7PDW9"/>
<dbReference type="GO" id="GO:0008484">
    <property type="term" value="F:sulfuric ester hydrolase activity"/>
    <property type="evidence" value="ECO:0000318"/>
    <property type="project" value="GO_Central"/>
</dbReference>
<keyword evidence="7" id="KW-0378">Hydrolase</keyword>
<keyword evidence="5" id="KW-0325">Glycoprotein</keyword>
<evidence type="ECO:0000313" key="8">
    <source>
        <dbReference type="EnsemblMetazoa" id="ISCW003809-PA"/>
    </source>
</evidence>
<sequence length="418" mass="47077">GLQHLTIEEGEAWGLPLRFTLMPQHFKKLGYATHMVGKVGQFIISDTSCRRYVKRHTQKSCSQRCKRERKVKEPCGGDHIGLDLWDNEVAVRTECGNYDTDMLTDKAVSIIASHDTTKPLFLYLSHRSAHSAFTSAPLQAPEKNIAKFGYIGERNRTIYAGMVDSMDDAFGRLVEALSGAGVLNNTIVVFSSDNGAVPIIEFPNRGFNWPLRGAKKTLWEGAVRVPAFIWSPLLESSGRVSDQMMHIVDWLPTFYSVAGGNLSHLGEQDGFDMWKALSEGTKSPREEMLLNIDPVLNTSSLRYKNHKVVLGTYHNGSFDHRFKTTGRRPGWRRRATVRCGECNLAKDNVKPSSPPYLFDVVADPCELNNLAPEHPEILRQLLKRLEDYATTAVDPENVYETDARSFPERHNGTWAPWL</sequence>
<dbReference type="EMBL" id="ABJB010934531">
    <property type="status" value="NOT_ANNOTATED_CDS"/>
    <property type="molecule type" value="Genomic_DNA"/>
</dbReference>
<dbReference type="OrthoDB" id="103349at2759"/>
<evidence type="ECO:0000256" key="4">
    <source>
        <dbReference type="ARBA" id="ARBA00022837"/>
    </source>
</evidence>
<accession>B7PDW9</accession>
<dbReference type="PANTHER" id="PTHR10342:SF273">
    <property type="entry name" value="RE14504P"/>
    <property type="match status" value="1"/>
</dbReference>
<dbReference type="CDD" id="cd16029">
    <property type="entry name" value="4-S"/>
    <property type="match status" value="1"/>
</dbReference>
<dbReference type="InterPro" id="IPR017850">
    <property type="entry name" value="Alkaline_phosphatase_core_sf"/>
</dbReference>
<feature type="domain" description="Sulfatase N-terminal" evidence="6">
    <location>
        <begin position="11"/>
        <end position="259"/>
    </location>
</feature>
<evidence type="ECO:0000313" key="7">
    <source>
        <dbReference type="EMBL" id="EEC04791.1"/>
    </source>
</evidence>
<dbReference type="EnsemblMetazoa" id="ISCW003809-RA">
    <property type="protein sequence ID" value="ISCW003809-PA"/>
    <property type="gene ID" value="ISCW003809"/>
</dbReference>
<feature type="non-terminal residue" evidence="7">
    <location>
        <position position="1"/>
    </location>
</feature>
<evidence type="ECO:0000256" key="2">
    <source>
        <dbReference type="ARBA" id="ARBA00008779"/>
    </source>
</evidence>
<dbReference type="PANTHER" id="PTHR10342">
    <property type="entry name" value="ARYLSULFATASE"/>
    <property type="match status" value="1"/>
</dbReference>
<dbReference type="Gene3D" id="3.40.720.10">
    <property type="entry name" value="Alkaline Phosphatase, subunit A"/>
    <property type="match status" value="1"/>
</dbReference>